<dbReference type="GO" id="GO:0035091">
    <property type="term" value="F:phosphatidylinositol binding"/>
    <property type="evidence" value="ECO:0007669"/>
    <property type="project" value="InterPro"/>
</dbReference>
<proteinExistence type="predicted"/>
<feature type="region of interest" description="Disordered" evidence="1">
    <location>
        <begin position="1"/>
        <end position="123"/>
    </location>
</feature>
<evidence type="ECO:0000256" key="1">
    <source>
        <dbReference type="SAM" id="MobiDB-lite"/>
    </source>
</evidence>
<dbReference type="OrthoDB" id="1278353at2759"/>
<dbReference type="InterPro" id="IPR036871">
    <property type="entry name" value="PX_dom_sf"/>
</dbReference>
<gene>
    <name evidence="3" type="ORF">Poli38472_009917</name>
</gene>
<dbReference type="Pfam" id="PF00787">
    <property type="entry name" value="PX"/>
    <property type="match status" value="1"/>
</dbReference>
<dbReference type="InterPro" id="IPR001683">
    <property type="entry name" value="PX_dom"/>
</dbReference>
<dbReference type="PROSITE" id="PS50195">
    <property type="entry name" value="PX"/>
    <property type="match status" value="1"/>
</dbReference>
<feature type="compositionally biased region" description="Low complexity" evidence="1">
    <location>
        <begin position="91"/>
        <end position="101"/>
    </location>
</feature>
<dbReference type="EMBL" id="SPLM01000111">
    <property type="protein sequence ID" value="TMW58358.1"/>
    <property type="molecule type" value="Genomic_DNA"/>
</dbReference>
<feature type="domain" description="PX" evidence="2">
    <location>
        <begin position="121"/>
        <end position="248"/>
    </location>
</feature>
<dbReference type="Proteomes" id="UP000794436">
    <property type="component" value="Unassembled WGS sequence"/>
</dbReference>
<dbReference type="Gene3D" id="3.30.1520.10">
    <property type="entry name" value="Phox-like domain"/>
    <property type="match status" value="1"/>
</dbReference>
<evidence type="ECO:0000313" key="4">
    <source>
        <dbReference type="Proteomes" id="UP000794436"/>
    </source>
</evidence>
<feature type="compositionally biased region" description="Low complexity" evidence="1">
    <location>
        <begin position="8"/>
        <end position="24"/>
    </location>
</feature>
<dbReference type="SUPFAM" id="SSF64268">
    <property type="entry name" value="PX domain"/>
    <property type="match status" value="1"/>
</dbReference>
<feature type="compositionally biased region" description="Acidic residues" evidence="1">
    <location>
        <begin position="102"/>
        <end position="117"/>
    </location>
</feature>
<accession>A0A8K1C8X4</accession>
<dbReference type="AlphaFoldDB" id="A0A8K1C8X4"/>
<reference evidence="3" key="1">
    <citation type="submission" date="2019-03" db="EMBL/GenBank/DDBJ databases">
        <title>Long read genome sequence of the mycoparasitic Pythium oligandrum ATCC 38472 isolated from sugarbeet rhizosphere.</title>
        <authorList>
            <person name="Gaulin E."/>
        </authorList>
    </citation>
    <scope>NUCLEOTIDE SEQUENCE</scope>
    <source>
        <strain evidence="3">ATCC 38472_TT</strain>
    </source>
</reference>
<sequence length="248" mass="26307">MGCHQSKVAEQVAETAPVVEEAPASTAPVTETAPASVKESSAEEAPVEAEAATDEAPVEPVTEETPAEAAVEVESTEAVASATVEEEAAPEAEATTEPVEPAVEEAPVEPEVEETPVDDAKPASTLEFEATGVVFEEGNVAFYTFKGVDSTDPAKEISLKKRFNDFKTLHAQVAKLMANEANVATEDQDKFKTYPALPALPRAGLGSTFRRRNKTLTEEREAQFLVILNAIGRHPIAAQSDAVKSFLA</sequence>
<protein>
    <recommendedName>
        <fullName evidence="2">PX domain-containing protein</fullName>
    </recommendedName>
</protein>
<feature type="compositionally biased region" description="Acidic residues" evidence="1">
    <location>
        <begin position="45"/>
        <end position="66"/>
    </location>
</feature>
<evidence type="ECO:0000259" key="2">
    <source>
        <dbReference type="PROSITE" id="PS50195"/>
    </source>
</evidence>
<comment type="caution">
    <text evidence="3">The sequence shown here is derived from an EMBL/GenBank/DDBJ whole genome shotgun (WGS) entry which is preliminary data.</text>
</comment>
<name>A0A8K1C8X4_PYTOL</name>
<keyword evidence="4" id="KW-1185">Reference proteome</keyword>
<evidence type="ECO:0000313" key="3">
    <source>
        <dbReference type="EMBL" id="TMW58358.1"/>
    </source>
</evidence>
<feature type="compositionally biased region" description="Low complexity" evidence="1">
    <location>
        <begin position="67"/>
        <end position="83"/>
    </location>
</feature>
<organism evidence="3 4">
    <name type="scientific">Pythium oligandrum</name>
    <name type="common">Mycoparasitic fungus</name>
    <dbReference type="NCBI Taxonomy" id="41045"/>
    <lineage>
        <taxon>Eukaryota</taxon>
        <taxon>Sar</taxon>
        <taxon>Stramenopiles</taxon>
        <taxon>Oomycota</taxon>
        <taxon>Peronosporomycetes</taxon>
        <taxon>Pythiales</taxon>
        <taxon>Pythiaceae</taxon>
        <taxon>Pythium</taxon>
    </lineage>
</organism>